<sequence>MNYFKRISSLVLAGIIVLSSTVAVKAESNDEKLNNMQQQLQQNDADMQKKEQEKQAVSKEIQGIENELHNLNNTIAKNKEDQAAIQRKIDETHKQIEQKKADIIVLEDKVLARKDIMKKRMVSVQNSSNTSLVVEVVVESKNFADFIQRMNAVTTILEADKEILRLQEQDLRQIEEDKKAIDEKEASLVVDKQKLAKAQADLQDNLKKRQDNLQTVQAKYNQIASQLNLAAEEKAKVEANMKAVQETIAREQEAARIAAEERAKAEAAAKAEQEELAKAKAAAAKQKEEQAAKPAEPVAKDTTPAKPDPKPAQGGKEFYVTATAYTADPSENGYKPGETVKSKLGHNLTANPNMKLIAVDPAVIPLGSTVYVENYGTAIAGDTGSAIKGHIIDLLMPDSATANNWGRRSVKVTILN</sequence>
<dbReference type="InterPro" id="IPR057309">
    <property type="entry name" value="PcsB_CC"/>
</dbReference>
<accession>A0A1S9TNW8</accession>
<dbReference type="AlphaFoldDB" id="A0A1S9TNW8"/>
<dbReference type="RefSeq" id="WP_063218687.1">
    <property type="nucleotide sequence ID" value="NZ_MUAJ01000013.1"/>
</dbReference>
<feature type="chain" id="PRO_5038698483" evidence="4">
    <location>
        <begin position="26"/>
        <end position="416"/>
    </location>
</feature>
<dbReference type="CDD" id="cd14667">
    <property type="entry name" value="3D_containing_proteins"/>
    <property type="match status" value="1"/>
</dbReference>
<name>A0A1S9TNW8_BACCE</name>
<feature type="region of interest" description="Disordered" evidence="3">
    <location>
        <begin position="282"/>
        <end position="315"/>
    </location>
</feature>
<evidence type="ECO:0000256" key="1">
    <source>
        <dbReference type="ARBA" id="ARBA00022729"/>
    </source>
</evidence>
<feature type="signal peptide" evidence="4">
    <location>
        <begin position="1"/>
        <end position="25"/>
    </location>
</feature>
<dbReference type="InterPro" id="IPR051933">
    <property type="entry name" value="Resuscitation_pf_RpfB"/>
</dbReference>
<dbReference type="InterPro" id="IPR059180">
    <property type="entry name" value="3D_YorM"/>
</dbReference>
<dbReference type="EMBL" id="MUAJ01000013">
    <property type="protein sequence ID" value="OOR11658.1"/>
    <property type="molecule type" value="Genomic_DNA"/>
</dbReference>
<gene>
    <name evidence="7" type="ORF">BW897_16080</name>
</gene>
<evidence type="ECO:0000256" key="2">
    <source>
        <dbReference type="SAM" id="Coils"/>
    </source>
</evidence>
<dbReference type="InterPro" id="IPR010611">
    <property type="entry name" value="3D_dom"/>
</dbReference>
<feature type="coiled-coil region" evidence="2">
    <location>
        <begin position="23"/>
        <end position="109"/>
    </location>
</feature>
<protein>
    <submittedName>
        <fullName evidence="7">Cell wall-binding protein</fullName>
    </submittedName>
</protein>
<dbReference type="PANTHER" id="PTHR39160">
    <property type="entry name" value="CELL WALL-BINDING PROTEIN YOCH"/>
    <property type="match status" value="1"/>
</dbReference>
<organism evidence="7 8">
    <name type="scientific">Bacillus cereus</name>
    <dbReference type="NCBI Taxonomy" id="1396"/>
    <lineage>
        <taxon>Bacteria</taxon>
        <taxon>Bacillati</taxon>
        <taxon>Bacillota</taxon>
        <taxon>Bacilli</taxon>
        <taxon>Bacillales</taxon>
        <taxon>Bacillaceae</taxon>
        <taxon>Bacillus</taxon>
        <taxon>Bacillus cereus group</taxon>
    </lineage>
</organism>
<reference evidence="7 8" key="1">
    <citation type="submission" date="2017-01" db="EMBL/GenBank/DDBJ databases">
        <title>Bacillus cereus isolates.</title>
        <authorList>
            <person name="Beno S.M."/>
        </authorList>
    </citation>
    <scope>NUCLEOTIDE SEQUENCE [LARGE SCALE GENOMIC DNA]</scope>
    <source>
        <strain evidence="7 8">FSL H8-0485</strain>
    </source>
</reference>
<dbReference type="Pfam" id="PF24568">
    <property type="entry name" value="CC_PcsB"/>
    <property type="match status" value="1"/>
</dbReference>
<dbReference type="Proteomes" id="UP000190906">
    <property type="component" value="Unassembled WGS sequence"/>
</dbReference>
<evidence type="ECO:0000259" key="6">
    <source>
        <dbReference type="Pfam" id="PF24568"/>
    </source>
</evidence>
<dbReference type="Gene3D" id="6.10.250.3150">
    <property type="match status" value="1"/>
</dbReference>
<feature type="domain" description="3D" evidence="5">
    <location>
        <begin position="357"/>
        <end position="416"/>
    </location>
</feature>
<dbReference type="GO" id="GO:0004553">
    <property type="term" value="F:hydrolase activity, hydrolyzing O-glycosyl compounds"/>
    <property type="evidence" value="ECO:0007669"/>
    <property type="project" value="InterPro"/>
</dbReference>
<comment type="caution">
    <text evidence="7">The sequence shown here is derived from an EMBL/GenBank/DDBJ whole genome shotgun (WGS) entry which is preliminary data.</text>
</comment>
<dbReference type="Pfam" id="PF06725">
    <property type="entry name" value="3D"/>
    <property type="match status" value="1"/>
</dbReference>
<dbReference type="GO" id="GO:0009254">
    <property type="term" value="P:peptidoglycan turnover"/>
    <property type="evidence" value="ECO:0007669"/>
    <property type="project" value="InterPro"/>
</dbReference>
<evidence type="ECO:0000259" key="5">
    <source>
        <dbReference type="Pfam" id="PF06725"/>
    </source>
</evidence>
<evidence type="ECO:0000313" key="8">
    <source>
        <dbReference type="Proteomes" id="UP000190906"/>
    </source>
</evidence>
<keyword evidence="2" id="KW-0175">Coiled coil</keyword>
<feature type="domain" description="Peptidoglycan hydrolase PcsB coiled-coil" evidence="6">
    <location>
        <begin position="104"/>
        <end position="176"/>
    </location>
</feature>
<evidence type="ECO:0000313" key="7">
    <source>
        <dbReference type="EMBL" id="OOR11658.1"/>
    </source>
</evidence>
<dbReference type="PANTHER" id="PTHR39160:SF6">
    <property type="entry name" value="CELL WALL-BINDING PROTEIN YOCH"/>
    <property type="match status" value="1"/>
</dbReference>
<evidence type="ECO:0000256" key="4">
    <source>
        <dbReference type="SAM" id="SignalP"/>
    </source>
</evidence>
<dbReference type="GO" id="GO:0019867">
    <property type="term" value="C:outer membrane"/>
    <property type="evidence" value="ECO:0007669"/>
    <property type="project" value="InterPro"/>
</dbReference>
<proteinExistence type="predicted"/>
<feature type="compositionally biased region" description="Low complexity" evidence="3">
    <location>
        <begin position="292"/>
        <end position="305"/>
    </location>
</feature>
<evidence type="ECO:0000256" key="3">
    <source>
        <dbReference type="SAM" id="MobiDB-lite"/>
    </source>
</evidence>
<dbReference type="InterPro" id="IPR036908">
    <property type="entry name" value="RlpA-like_sf"/>
</dbReference>
<dbReference type="SUPFAM" id="SSF50685">
    <property type="entry name" value="Barwin-like endoglucanases"/>
    <property type="match status" value="1"/>
</dbReference>
<keyword evidence="1 4" id="KW-0732">Signal</keyword>